<protein>
    <submittedName>
        <fullName evidence="4">Outer membrane protein OmpH</fullName>
    </submittedName>
</protein>
<dbReference type="PIRSF" id="PIRSF002094">
    <property type="entry name" value="OMP26_Skp"/>
    <property type="match status" value="1"/>
</dbReference>
<dbReference type="SUPFAM" id="SSF111384">
    <property type="entry name" value="OmpH-like"/>
    <property type="match status" value="1"/>
</dbReference>
<dbReference type="AlphaFoldDB" id="A0A098G6B4"/>
<dbReference type="STRING" id="1212491.LFA_2622"/>
<dbReference type="Pfam" id="PF03938">
    <property type="entry name" value="OmpH"/>
    <property type="match status" value="1"/>
</dbReference>
<keyword evidence="1" id="KW-0732">Signal</keyword>
<feature type="coiled-coil region" evidence="3">
    <location>
        <begin position="86"/>
        <end position="117"/>
    </location>
</feature>
<dbReference type="Proteomes" id="UP000032430">
    <property type="component" value="Chromosome I"/>
</dbReference>
<evidence type="ECO:0000313" key="5">
    <source>
        <dbReference type="Proteomes" id="UP000032430"/>
    </source>
</evidence>
<comment type="similarity">
    <text evidence="2">Belongs to the skp family.</text>
</comment>
<dbReference type="GO" id="GO:0051082">
    <property type="term" value="F:unfolded protein binding"/>
    <property type="evidence" value="ECO:0007669"/>
    <property type="project" value="InterPro"/>
</dbReference>
<organism evidence="4 5">
    <name type="scientific">Legionella fallonii LLAP-10</name>
    <dbReference type="NCBI Taxonomy" id="1212491"/>
    <lineage>
        <taxon>Bacteria</taxon>
        <taxon>Pseudomonadati</taxon>
        <taxon>Pseudomonadota</taxon>
        <taxon>Gammaproteobacteria</taxon>
        <taxon>Legionellales</taxon>
        <taxon>Legionellaceae</taxon>
        <taxon>Legionella</taxon>
    </lineage>
</organism>
<proteinExistence type="inferred from homology"/>
<dbReference type="SMART" id="SM00935">
    <property type="entry name" value="OmpH"/>
    <property type="match status" value="1"/>
</dbReference>
<dbReference type="RefSeq" id="WP_045096394.1">
    <property type="nucleotide sequence ID" value="NZ_LN614827.1"/>
</dbReference>
<dbReference type="EMBL" id="LN614827">
    <property type="protein sequence ID" value="CEG57992.1"/>
    <property type="molecule type" value="Genomic_DNA"/>
</dbReference>
<dbReference type="GO" id="GO:0050821">
    <property type="term" value="P:protein stabilization"/>
    <property type="evidence" value="ECO:0007669"/>
    <property type="project" value="TreeGrafter"/>
</dbReference>
<keyword evidence="5" id="KW-1185">Reference proteome</keyword>
<dbReference type="OrthoDB" id="5637627at2"/>
<dbReference type="PANTHER" id="PTHR35089:SF1">
    <property type="entry name" value="CHAPERONE PROTEIN SKP"/>
    <property type="match status" value="1"/>
</dbReference>
<sequence>MKRIGAVIVALVFGLFGTSLFADSAKIGVVDLQKIMQTSSQMKDIQQKLEKEFKPRRDKLVAAETVLKGDMEKFKRDSAIMSASQKKELEKKIVAAQQQFERDGQQYQQELSAAHNESMEGLYSKVRAAIGKIAKEEKYDIIVQKDAAPFSIEALDVTDKVIKAIN</sequence>
<evidence type="ECO:0000313" key="4">
    <source>
        <dbReference type="EMBL" id="CEG57992.1"/>
    </source>
</evidence>
<dbReference type="Gene3D" id="3.30.910.20">
    <property type="entry name" value="Skp domain"/>
    <property type="match status" value="1"/>
</dbReference>
<evidence type="ECO:0000256" key="1">
    <source>
        <dbReference type="ARBA" id="ARBA00022729"/>
    </source>
</evidence>
<gene>
    <name evidence="4" type="ORF">LFA_2622</name>
</gene>
<evidence type="ECO:0000256" key="3">
    <source>
        <dbReference type="SAM" id="Coils"/>
    </source>
</evidence>
<dbReference type="InterPro" id="IPR005632">
    <property type="entry name" value="Chaperone_Skp"/>
</dbReference>
<dbReference type="GO" id="GO:0005829">
    <property type="term" value="C:cytosol"/>
    <property type="evidence" value="ECO:0007669"/>
    <property type="project" value="TreeGrafter"/>
</dbReference>
<dbReference type="InterPro" id="IPR024930">
    <property type="entry name" value="Skp_dom_sf"/>
</dbReference>
<name>A0A098G6B4_9GAMM</name>
<dbReference type="KEGG" id="lfa:LFA_2622"/>
<evidence type="ECO:0000256" key="2">
    <source>
        <dbReference type="PIRNR" id="PIRNR002094"/>
    </source>
</evidence>
<reference evidence="5" key="1">
    <citation type="submission" date="2014-09" db="EMBL/GenBank/DDBJ databases">
        <authorList>
            <person name="Gomez-Valero L."/>
        </authorList>
    </citation>
    <scope>NUCLEOTIDE SEQUENCE [LARGE SCALE GENOMIC DNA]</scope>
    <source>
        <strain evidence="5">ATCC700992</strain>
    </source>
</reference>
<dbReference type="PANTHER" id="PTHR35089">
    <property type="entry name" value="CHAPERONE PROTEIN SKP"/>
    <property type="match status" value="1"/>
</dbReference>
<dbReference type="HOGENOM" id="CLU_101388_2_2_6"/>
<keyword evidence="3" id="KW-0175">Coiled coil</keyword>
<accession>A0A098G6B4</accession>